<keyword evidence="2" id="KW-1185">Reference proteome</keyword>
<reference evidence="1 2" key="1">
    <citation type="submission" date="2024-09" db="EMBL/GenBank/DDBJ databases">
        <authorList>
            <person name="Sun Q."/>
            <person name="Mori K."/>
        </authorList>
    </citation>
    <scope>NUCLEOTIDE SEQUENCE [LARGE SCALE GENOMIC DNA]</scope>
    <source>
        <strain evidence="1 2">JCM 3324</strain>
    </source>
</reference>
<evidence type="ECO:0000313" key="1">
    <source>
        <dbReference type="EMBL" id="MFB9475265.1"/>
    </source>
</evidence>
<protein>
    <recommendedName>
        <fullName evidence="3">WD40 repeat domain-containing protein</fullName>
    </recommendedName>
</protein>
<proteinExistence type="predicted"/>
<organism evidence="1 2">
    <name type="scientific">Nonomuraea salmonea</name>
    <dbReference type="NCBI Taxonomy" id="46181"/>
    <lineage>
        <taxon>Bacteria</taxon>
        <taxon>Bacillati</taxon>
        <taxon>Actinomycetota</taxon>
        <taxon>Actinomycetes</taxon>
        <taxon>Streptosporangiales</taxon>
        <taxon>Streptosporangiaceae</taxon>
        <taxon>Nonomuraea</taxon>
    </lineage>
</organism>
<accession>A0ABV5NY75</accession>
<dbReference type="RefSeq" id="WP_379484687.1">
    <property type="nucleotide sequence ID" value="NZ_JBHMCF010000041.1"/>
</dbReference>
<name>A0ABV5NY75_9ACTN</name>
<dbReference type="EMBL" id="JBHMCF010000041">
    <property type="protein sequence ID" value="MFB9475265.1"/>
    <property type="molecule type" value="Genomic_DNA"/>
</dbReference>
<evidence type="ECO:0008006" key="3">
    <source>
        <dbReference type="Google" id="ProtNLM"/>
    </source>
</evidence>
<evidence type="ECO:0000313" key="2">
    <source>
        <dbReference type="Proteomes" id="UP001589568"/>
    </source>
</evidence>
<dbReference type="Proteomes" id="UP001589568">
    <property type="component" value="Unassembled WGS sequence"/>
</dbReference>
<comment type="caution">
    <text evidence="1">The sequence shown here is derived from an EMBL/GenBank/DDBJ whole genome shotgun (WGS) entry which is preliminary data.</text>
</comment>
<sequence>MTASGVAVAVAMGLCPGAAAHAGAAEPLEKVVHEVPRRLPGGGQVRPRLMLDATRLLLSAGKSLYVRHLRSGKTVKLADVPLPKGTTLFPAGFTVGNGRIAWWTARTARGGKKRTADFWAVPVGGGTVRRVASAVLPPPSRAGLVTGLAVTPKGLAWSAGDDGVFVAAGGAVKRVEGTRGRHLLSWPWAGSPGPSDPRQTPYQSVKNVETGETRRAPGPGSAVACGVTRCIVRADGSFSARVLGRDGRAQGAVDATGMPPQPLLRDRFAVAYALGRALVHDVTTKTAVVVEGVDTGTRYRTAPGDDLVVFRRGDKYVIVDLAAVK</sequence>
<dbReference type="SUPFAM" id="SSF82171">
    <property type="entry name" value="DPP6 N-terminal domain-like"/>
    <property type="match status" value="1"/>
</dbReference>
<gene>
    <name evidence="1" type="ORF">ACFFR3_37750</name>
</gene>